<proteinExistence type="predicted"/>
<evidence type="ECO:0000313" key="1">
    <source>
        <dbReference type="EMBL" id="CAI2361985.1"/>
    </source>
</evidence>
<evidence type="ECO:0000313" key="2">
    <source>
        <dbReference type="Proteomes" id="UP001295684"/>
    </source>
</evidence>
<organism evidence="1 2">
    <name type="scientific">Euplotes crassus</name>
    <dbReference type="NCBI Taxonomy" id="5936"/>
    <lineage>
        <taxon>Eukaryota</taxon>
        <taxon>Sar</taxon>
        <taxon>Alveolata</taxon>
        <taxon>Ciliophora</taxon>
        <taxon>Intramacronucleata</taxon>
        <taxon>Spirotrichea</taxon>
        <taxon>Hypotrichia</taxon>
        <taxon>Euplotida</taxon>
        <taxon>Euplotidae</taxon>
        <taxon>Moneuplotes</taxon>
    </lineage>
</organism>
<keyword evidence="2" id="KW-1185">Reference proteome</keyword>
<accession>A0AAD1U600</accession>
<comment type="caution">
    <text evidence="1">The sequence shown here is derived from an EMBL/GenBank/DDBJ whole genome shotgun (WGS) entry which is preliminary data.</text>
</comment>
<dbReference type="Proteomes" id="UP001295684">
    <property type="component" value="Unassembled WGS sequence"/>
</dbReference>
<dbReference type="EMBL" id="CAMPGE010003162">
    <property type="protein sequence ID" value="CAI2361985.1"/>
    <property type="molecule type" value="Genomic_DNA"/>
</dbReference>
<reference evidence="1" key="1">
    <citation type="submission" date="2023-07" db="EMBL/GenBank/DDBJ databases">
        <authorList>
            <consortium name="AG Swart"/>
            <person name="Singh M."/>
            <person name="Singh A."/>
            <person name="Seah K."/>
            <person name="Emmerich C."/>
        </authorList>
    </citation>
    <scope>NUCLEOTIDE SEQUENCE</scope>
    <source>
        <strain evidence="1">DP1</strain>
    </source>
</reference>
<protein>
    <submittedName>
        <fullName evidence="1">Uncharacterized protein</fullName>
    </submittedName>
</protein>
<dbReference type="AlphaFoldDB" id="A0AAD1U600"/>
<gene>
    <name evidence="1" type="ORF">ECRASSUSDP1_LOCUS3302</name>
</gene>
<sequence>MLGLRIIVFSCENFNLIRFKIHTNRSGFYMDVIVLKAFWHCTTLNVPPLVHCLRG</sequence>
<name>A0AAD1U600_EUPCR</name>